<keyword evidence="1" id="KW-1133">Transmembrane helix</keyword>
<organism evidence="2 3">
    <name type="scientific">Alkaliphilus flagellatus</name>
    <dbReference type="NCBI Taxonomy" id="2841507"/>
    <lineage>
        <taxon>Bacteria</taxon>
        <taxon>Bacillati</taxon>
        <taxon>Bacillota</taxon>
        <taxon>Clostridia</taxon>
        <taxon>Peptostreptococcales</taxon>
        <taxon>Natronincolaceae</taxon>
        <taxon>Alkaliphilus</taxon>
    </lineage>
</organism>
<proteinExistence type="predicted"/>
<keyword evidence="1" id="KW-0812">Transmembrane</keyword>
<dbReference type="RefSeq" id="WP_216414429.1">
    <property type="nucleotide sequence ID" value="NZ_JAHLQK010000001.1"/>
</dbReference>
<accession>A0ABS6FXU6</accession>
<feature type="transmembrane region" description="Helical" evidence="1">
    <location>
        <begin position="90"/>
        <end position="107"/>
    </location>
</feature>
<sequence>MGINYSSYNTNDQESLTNPKIPWWLSFPALTIITMLSFPVGIFLIWKRTKVDTNSKGIIITVFGGILVFIGTLAFVILVIPPQDIDNSDINVIVFFLILGFSLIFLGRKKRKDAEKLKKYISIILTNKETSINNIAAAIPTSYKTAKKDIQNLIKKGYLTGIYINEATGEIIFPREQRLNYGNVHSNQETRSNQAPRSNVYTSVHSTTTTSGNVDPDTARRVFENLQPLMDMAFNTDSNINTNTNNNRNTNTSETVVACKGCGANNRIIRGNLAECQYCGSPIDN</sequence>
<evidence type="ECO:0000313" key="2">
    <source>
        <dbReference type="EMBL" id="MBU5674913.1"/>
    </source>
</evidence>
<reference evidence="2 3" key="1">
    <citation type="submission" date="2021-06" db="EMBL/GenBank/DDBJ databases">
        <authorList>
            <person name="Sun Q."/>
            <person name="Li D."/>
        </authorList>
    </citation>
    <scope>NUCLEOTIDE SEQUENCE [LARGE SCALE GENOMIC DNA]</scope>
    <source>
        <strain evidence="2 3">MSJ-5</strain>
    </source>
</reference>
<keyword evidence="1" id="KW-0472">Membrane</keyword>
<feature type="transmembrane region" description="Helical" evidence="1">
    <location>
        <begin position="58"/>
        <end position="78"/>
    </location>
</feature>
<keyword evidence="3" id="KW-1185">Reference proteome</keyword>
<evidence type="ECO:0000313" key="3">
    <source>
        <dbReference type="Proteomes" id="UP000779508"/>
    </source>
</evidence>
<gene>
    <name evidence="2" type="ORF">KQI88_00600</name>
</gene>
<comment type="caution">
    <text evidence="2">The sequence shown here is derived from an EMBL/GenBank/DDBJ whole genome shotgun (WGS) entry which is preliminary data.</text>
</comment>
<dbReference type="EMBL" id="JAHLQK010000001">
    <property type="protein sequence ID" value="MBU5674913.1"/>
    <property type="molecule type" value="Genomic_DNA"/>
</dbReference>
<name>A0ABS6FXU6_9FIRM</name>
<evidence type="ECO:0008006" key="4">
    <source>
        <dbReference type="Google" id="ProtNLM"/>
    </source>
</evidence>
<protein>
    <recommendedName>
        <fullName evidence="4">Helix-turn-helix type 11 domain-containing protein</fullName>
    </recommendedName>
</protein>
<dbReference type="Proteomes" id="UP000779508">
    <property type="component" value="Unassembled WGS sequence"/>
</dbReference>
<evidence type="ECO:0000256" key="1">
    <source>
        <dbReference type="SAM" id="Phobius"/>
    </source>
</evidence>
<feature type="transmembrane region" description="Helical" evidence="1">
    <location>
        <begin position="23"/>
        <end position="46"/>
    </location>
</feature>